<dbReference type="PROSITE" id="PS01313">
    <property type="entry name" value="LIPB"/>
    <property type="match status" value="1"/>
</dbReference>
<comment type="similarity">
    <text evidence="2">Belongs to the LipB family.</text>
</comment>
<dbReference type="GO" id="GO:0033819">
    <property type="term" value="F:lipoyl(octanoyl) transferase activity"/>
    <property type="evidence" value="ECO:0007669"/>
    <property type="project" value="UniProtKB-EC"/>
</dbReference>
<accession>A0A9W8HFX7</accession>
<dbReference type="Proteomes" id="UP001140217">
    <property type="component" value="Unassembled WGS sequence"/>
</dbReference>
<evidence type="ECO:0000259" key="6">
    <source>
        <dbReference type="PROSITE" id="PS51733"/>
    </source>
</evidence>
<dbReference type="InterPro" id="IPR045864">
    <property type="entry name" value="aa-tRNA-synth_II/BPL/LPL"/>
</dbReference>
<dbReference type="EC" id="2.3.1.181" evidence="3"/>
<proteinExistence type="inferred from homology"/>
<dbReference type="InterPro" id="IPR004143">
    <property type="entry name" value="BPL_LPL_catalytic"/>
</dbReference>
<dbReference type="SUPFAM" id="SSF55681">
    <property type="entry name" value="Class II aaRS and biotin synthetases"/>
    <property type="match status" value="1"/>
</dbReference>
<evidence type="ECO:0000256" key="3">
    <source>
        <dbReference type="ARBA" id="ARBA00012334"/>
    </source>
</evidence>
<dbReference type="Pfam" id="PF21948">
    <property type="entry name" value="LplA-B_cat"/>
    <property type="match status" value="1"/>
</dbReference>
<dbReference type="AlphaFoldDB" id="A0A9W8HFX7"/>
<evidence type="ECO:0000256" key="2">
    <source>
        <dbReference type="ARBA" id="ARBA00007907"/>
    </source>
</evidence>
<dbReference type="OrthoDB" id="19908at2759"/>
<keyword evidence="5" id="KW-0012">Acyltransferase</keyword>
<keyword evidence="4" id="KW-0808">Transferase</keyword>
<sequence>MLPARHVAAGAPCGTLGRTAAQLAGVPPVGYVYLGVVPYRAALEMQRQLCRRRIDEIQSGRARTLSDALILLQHPPVYTNGRRNRGRVPAAEAARLRALGADYVETNRGGEITFHGPGQLVGYPSMHLRDHHLGARCYVEGLENTVVGACARFGVAARAIPGFPGVWASPAEKVAALGTHVQRYVTSHGFALNCTTDMRWFREIVPCGLEGRTAVSLQSLVARQPGGPGPDPSVDAAVPAVVDSFGAAFRCAVRPLAEVSPATLDAIQELLQQQQQQAQ</sequence>
<comment type="pathway">
    <text evidence="1">Protein modification; protein lipoylation via endogenous pathway; protein N(6)-(lipoyl)lysine from octanoyl-[acyl-carrier-protein]: step 1/2.</text>
</comment>
<dbReference type="GO" id="GO:0009249">
    <property type="term" value="P:protein lipoylation"/>
    <property type="evidence" value="ECO:0007669"/>
    <property type="project" value="InterPro"/>
</dbReference>
<dbReference type="CDD" id="cd16444">
    <property type="entry name" value="LipB"/>
    <property type="match status" value="1"/>
</dbReference>
<evidence type="ECO:0000313" key="7">
    <source>
        <dbReference type="EMBL" id="KAJ2783094.1"/>
    </source>
</evidence>
<dbReference type="HAMAP" id="MF_00013">
    <property type="entry name" value="LipB"/>
    <property type="match status" value="1"/>
</dbReference>
<protein>
    <recommendedName>
        <fullName evidence="3">lipoyl(octanoyl) transferase</fullName>
        <ecNumber evidence="3">2.3.1.181</ecNumber>
    </recommendedName>
</protein>
<name>A0A9W8HFX7_9FUNG</name>
<evidence type="ECO:0000256" key="4">
    <source>
        <dbReference type="ARBA" id="ARBA00022679"/>
    </source>
</evidence>
<comment type="caution">
    <text evidence="7">The sequence shown here is derived from an EMBL/GenBank/DDBJ whole genome shotgun (WGS) entry which is preliminary data.</text>
</comment>
<dbReference type="NCBIfam" id="TIGR00214">
    <property type="entry name" value="lipB"/>
    <property type="match status" value="1"/>
</dbReference>
<dbReference type="InterPro" id="IPR000544">
    <property type="entry name" value="Octanoyltransferase"/>
</dbReference>
<dbReference type="EMBL" id="JANBUL010000055">
    <property type="protein sequence ID" value="KAJ2783094.1"/>
    <property type="molecule type" value="Genomic_DNA"/>
</dbReference>
<feature type="domain" description="BPL/LPL catalytic" evidence="6">
    <location>
        <begin position="63"/>
        <end position="253"/>
    </location>
</feature>
<evidence type="ECO:0000256" key="1">
    <source>
        <dbReference type="ARBA" id="ARBA00004821"/>
    </source>
</evidence>
<organism evidence="7 8">
    <name type="scientific">Coemansia javaensis</name>
    <dbReference type="NCBI Taxonomy" id="2761396"/>
    <lineage>
        <taxon>Eukaryota</taxon>
        <taxon>Fungi</taxon>
        <taxon>Fungi incertae sedis</taxon>
        <taxon>Zoopagomycota</taxon>
        <taxon>Kickxellomycotina</taxon>
        <taxon>Kickxellomycetes</taxon>
        <taxon>Kickxellales</taxon>
        <taxon>Kickxellaceae</taxon>
        <taxon>Coemansia</taxon>
    </lineage>
</organism>
<dbReference type="PANTHER" id="PTHR10993:SF7">
    <property type="entry name" value="LIPOYLTRANSFERASE 2, MITOCHONDRIAL-RELATED"/>
    <property type="match status" value="1"/>
</dbReference>
<dbReference type="PROSITE" id="PS51733">
    <property type="entry name" value="BPL_LPL_CATALYTIC"/>
    <property type="match status" value="1"/>
</dbReference>
<dbReference type="NCBIfam" id="NF010925">
    <property type="entry name" value="PRK14345.1"/>
    <property type="match status" value="1"/>
</dbReference>
<evidence type="ECO:0000256" key="5">
    <source>
        <dbReference type="ARBA" id="ARBA00023315"/>
    </source>
</evidence>
<keyword evidence="8" id="KW-1185">Reference proteome</keyword>
<dbReference type="Gene3D" id="3.30.930.10">
    <property type="entry name" value="Bira Bifunctional Protein, Domain 2"/>
    <property type="match status" value="1"/>
</dbReference>
<dbReference type="PANTHER" id="PTHR10993">
    <property type="entry name" value="OCTANOYLTRANSFERASE"/>
    <property type="match status" value="1"/>
</dbReference>
<gene>
    <name evidence="7" type="ORF">H4R18_001915</name>
</gene>
<dbReference type="InterPro" id="IPR020605">
    <property type="entry name" value="Octanoyltransferase_CS"/>
</dbReference>
<evidence type="ECO:0000313" key="8">
    <source>
        <dbReference type="Proteomes" id="UP001140217"/>
    </source>
</evidence>
<reference evidence="7" key="1">
    <citation type="submission" date="2022-07" db="EMBL/GenBank/DDBJ databases">
        <title>Phylogenomic reconstructions and comparative analyses of Kickxellomycotina fungi.</title>
        <authorList>
            <person name="Reynolds N.K."/>
            <person name="Stajich J.E."/>
            <person name="Barry K."/>
            <person name="Grigoriev I.V."/>
            <person name="Crous P."/>
            <person name="Smith M.E."/>
        </authorList>
    </citation>
    <scope>NUCLEOTIDE SEQUENCE</scope>
    <source>
        <strain evidence="7">NBRC 105414</strain>
    </source>
</reference>